<reference evidence="1 2" key="1">
    <citation type="submission" date="2018-04" db="EMBL/GenBank/DDBJ databases">
        <title>Phage therapy in agriculture - a green tech approach to combat plant pathogenic bacteria.</title>
        <authorList>
            <person name="Djurhuus A.M."/>
            <person name="Carstens A.B."/>
            <person name="Hansen L.H."/>
        </authorList>
    </citation>
    <scope>NUCLEOTIDE SEQUENCE [LARGE SCALE GENOMIC DNA]</scope>
</reference>
<organism evidence="1 2">
    <name type="scientific">Erwinia phage Faunus</name>
    <dbReference type="NCBI Taxonomy" id="2182346"/>
    <lineage>
        <taxon>Viruses</taxon>
        <taxon>Duplodnaviria</taxon>
        <taxon>Heunggongvirae</taxon>
        <taxon>Uroviricota</taxon>
        <taxon>Caudoviricetes</taxon>
        <taxon>Chaseviridae</taxon>
        <taxon>Cleopatravirinae</taxon>
        <taxon>Faunusvirus</taxon>
        <taxon>Faunusvirus faunus</taxon>
    </lineage>
</organism>
<evidence type="ECO:0000313" key="1">
    <source>
        <dbReference type="EMBL" id="AWN08586.1"/>
    </source>
</evidence>
<sequence length="65" mass="7563">MKFTVYYRLFFGIDAVIHFNSLEAMQREIKLHKAEDFDYINACVIDEDGNEEIAYTGVKEILNAV</sequence>
<dbReference type="Proteomes" id="UP000246222">
    <property type="component" value="Segment"/>
</dbReference>
<keyword evidence="2" id="KW-1185">Reference proteome</keyword>
<accession>A0A2U8UWF2</accession>
<protein>
    <submittedName>
        <fullName evidence="1">Uncharacterized protein</fullName>
    </submittedName>
</protein>
<dbReference type="KEGG" id="vg:54992630"/>
<name>A0A2U8UWF2_9CAUD</name>
<dbReference type="GeneID" id="54992630"/>
<proteinExistence type="predicted"/>
<dbReference type="EMBL" id="MH191398">
    <property type="protein sequence ID" value="AWN08586.1"/>
    <property type="molecule type" value="Genomic_DNA"/>
</dbReference>
<dbReference type="RefSeq" id="YP_009802096.1">
    <property type="nucleotide sequence ID" value="NC_047978.1"/>
</dbReference>
<evidence type="ECO:0000313" key="2">
    <source>
        <dbReference type="Proteomes" id="UP000246222"/>
    </source>
</evidence>